<keyword evidence="2" id="KW-1185">Reference proteome</keyword>
<name>A0ABW7CJI1_9GAMM</name>
<evidence type="ECO:0000313" key="1">
    <source>
        <dbReference type="EMBL" id="MFG6076379.1"/>
    </source>
</evidence>
<evidence type="ECO:0000313" key="2">
    <source>
        <dbReference type="Proteomes" id="UP001605250"/>
    </source>
</evidence>
<protein>
    <submittedName>
        <fullName evidence="1">His-Xaa-Ser system protein HxsD</fullName>
    </submittedName>
</protein>
<organism evidence="1 2">
    <name type="scientific">Erwinia plantamica</name>
    <dbReference type="NCBI Taxonomy" id="3237104"/>
    <lineage>
        <taxon>Bacteria</taxon>
        <taxon>Pseudomonadati</taxon>
        <taxon>Pseudomonadota</taxon>
        <taxon>Gammaproteobacteria</taxon>
        <taxon>Enterobacterales</taxon>
        <taxon>Erwiniaceae</taxon>
        <taxon>Erwinia</taxon>
    </lineage>
</organism>
<dbReference type="InterPro" id="IPR023974">
    <property type="entry name" value="HxsD"/>
</dbReference>
<gene>
    <name evidence="1" type="primary">hxsD</name>
    <name evidence="1" type="ORF">AB3U87_08385</name>
</gene>
<reference evidence="1 2" key="1">
    <citation type="submission" date="2024-07" db="EMBL/GenBank/DDBJ databases">
        <title>Novel bacterial strain Erwinia sp. OPT-41 promoting growth of various crops.</title>
        <authorList>
            <person name="Egorshina A."/>
            <person name="Lukyantsev M.A."/>
            <person name="Golubev S.N."/>
            <person name="Muratova A.Y."/>
            <person name="Bulygina E.A."/>
        </authorList>
    </citation>
    <scope>NUCLEOTIDE SEQUENCE [LARGE SCALE GENOMIC DNA]</scope>
    <source>
        <strain evidence="1 2">OPT-41</strain>
    </source>
</reference>
<dbReference type="NCBIfam" id="TIGR03976">
    <property type="entry name" value="chp_LLNDYxLRE"/>
    <property type="match status" value="1"/>
</dbReference>
<sequence>MVSEWVIRNGLYWMSTIISWKIKEDEQNWLVSFETFNDEVKLEFEQILNDSRFREKLQVHTGEIRTLIIDNVLRSINLRLAQ</sequence>
<dbReference type="EMBL" id="JBGCUC010000006">
    <property type="protein sequence ID" value="MFG6076379.1"/>
    <property type="molecule type" value="Genomic_DNA"/>
</dbReference>
<accession>A0ABW7CJI1</accession>
<dbReference type="Proteomes" id="UP001605250">
    <property type="component" value="Unassembled WGS sequence"/>
</dbReference>
<dbReference type="RefSeq" id="WP_394148839.1">
    <property type="nucleotide sequence ID" value="NZ_JBGCUC010000006.1"/>
</dbReference>
<comment type="caution">
    <text evidence="1">The sequence shown here is derived from an EMBL/GenBank/DDBJ whole genome shotgun (WGS) entry which is preliminary data.</text>
</comment>
<proteinExistence type="predicted"/>